<dbReference type="Gene3D" id="3.40.50.10840">
    <property type="entry name" value="Putative sugar-binding, N-terminal domain"/>
    <property type="match status" value="1"/>
</dbReference>
<dbReference type="InterPro" id="IPR037051">
    <property type="entry name" value="4-carb_acid_sugar_kinase_N_sf"/>
</dbReference>
<dbReference type="PATRIC" id="fig|716541.4.peg.2196"/>
<evidence type="ECO:0000256" key="5">
    <source>
        <dbReference type="ARBA" id="ARBA00022840"/>
    </source>
</evidence>
<dbReference type="STRING" id="716541.ECL_01997"/>
<protein>
    <recommendedName>
        <fullName evidence="11">Four-carbon acid sugar kinase family protein</fullName>
    </recommendedName>
</protein>
<evidence type="ECO:0000256" key="2">
    <source>
        <dbReference type="ARBA" id="ARBA00022679"/>
    </source>
</evidence>
<dbReference type="Gene3D" id="3.40.980.20">
    <property type="entry name" value="Four-carbon acid sugar kinase, nucleotide binding domain"/>
    <property type="match status" value="1"/>
</dbReference>
<proteinExistence type="inferred from homology"/>
<dbReference type="Pfam" id="PF17042">
    <property type="entry name" value="NBD_C"/>
    <property type="match status" value="1"/>
</dbReference>
<keyword evidence="10" id="KW-1185">Reference proteome</keyword>
<evidence type="ECO:0000256" key="3">
    <source>
        <dbReference type="ARBA" id="ARBA00022741"/>
    </source>
</evidence>
<evidence type="ECO:0000259" key="7">
    <source>
        <dbReference type="Pfam" id="PF07005"/>
    </source>
</evidence>
<sequence>MKENNLFKDVVVVADDFTGANDAGVSLALRGKKVSVAFHTPFTQPVDALVINTDSRALRAAEAAEKVAVLGADLADAHWLIKKIDSTLRGNVGAETGVLKAVSGKRQVIVAPAYPAAGRITRHGRCLVNGIPVDETEFASDPKTPVPSATIADLFTDVSCQSVTVNTLAAELAQGTEWLIVDAQCDEDLDAIIAAALTCPQTPLLVGSAGLCDALARHLAPVNRQQLLALVGSMSEIAQRQIALAAVEPAVSSVFIDINDVLNGETASALMRITQALKAGRHCIVHTCPDHEARHQVERLCAQYQMTRTELGETICAFLGEITREALTACPPDALYVSGGDVAMAVASALDAQGFEITGRVAGCVPYGKFLGCAWHQPVMTKAGGFGKEETLLEVLHFIEERLSD</sequence>
<dbReference type="RefSeq" id="WP_013096617.1">
    <property type="nucleotide sequence ID" value="NC_014121.1"/>
</dbReference>
<reference evidence="9 10" key="1">
    <citation type="journal article" date="2010" name="J. Bacteriol.">
        <title>Complete genome sequence of Enterobacter cloacae subsp. cloacae type strain ATCC 13047.</title>
        <authorList>
            <person name="Ren Y."/>
            <person name="Ren Y."/>
            <person name="Zhou Z."/>
            <person name="Guo X."/>
            <person name="Li Y."/>
            <person name="Feng L."/>
            <person name="Wang L."/>
        </authorList>
    </citation>
    <scope>NUCLEOTIDE SEQUENCE [LARGE SCALE GENOMIC DNA]</scope>
    <source>
        <strain evidence="10">ATCC 13047 / DSM 30054 / NBRC 13535 / NCTC 10005 / WDCM 00083 / NCDC 279-56</strain>
    </source>
</reference>
<organism evidence="9 10">
    <name type="scientific">Enterobacter cloacae subsp. cloacae (strain ATCC 13047 / DSM 30054 / NBRC 13535 / NCTC 10005 / WDCM 00083 / NCDC 279-56)</name>
    <dbReference type="NCBI Taxonomy" id="716541"/>
    <lineage>
        <taxon>Bacteria</taxon>
        <taxon>Pseudomonadati</taxon>
        <taxon>Pseudomonadota</taxon>
        <taxon>Gammaproteobacteria</taxon>
        <taxon>Enterobacterales</taxon>
        <taxon>Enterobacteriaceae</taxon>
        <taxon>Enterobacter</taxon>
        <taxon>Enterobacter cloacae complex</taxon>
    </lineage>
</organism>
<keyword evidence="3" id="KW-0547">Nucleotide-binding</keyword>
<dbReference type="InterPro" id="IPR031475">
    <property type="entry name" value="NBD_C"/>
</dbReference>
<evidence type="ECO:0000256" key="6">
    <source>
        <dbReference type="ARBA" id="ARBA00023277"/>
    </source>
</evidence>
<comment type="similarity">
    <text evidence="1">Belongs to the four-carbon acid sugar kinase family.</text>
</comment>
<dbReference type="Pfam" id="PF07005">
    <property type="entry name" value="SBD_N"/>
    <property type="match status" value="1"/>
</dbReference>
<dbReference type="eggNOG" id="COG3395">
    <property type="taxonomic scope" value="Bacteria"/>
</dbReference>
<dbReference type="OrthoDB" id="191465at2"/>
<feature type="domain" description="Four-carbon acid sugar kinase N-terminal" evidence="7">
    <location>
        <begin position="11"/>
        <end position="215"/>
    </location>
</feature>
<dbReference type="NCBIfam" id="NF047819">
    <property type="entry name" value="ThrnKinDtnkGamma"/>
    <property type="match status" value="1"/>
</dbReference>
<keyword evidence="5" id="KW-0067">ATP-binding</keyword>
<dbReference type="GO" id="GO:0016301">
    <property type="term" value="F:kinase activity"/>
    <property type="evidence" value="ECO:0007669"/>
    <property type="project" value="UniProtKB-KW"/>
</dbReference>
<evidence type="ECO:0000259" key="8">
    <source>
        <dbReference type="Pfam" id="PF17042"/>
    </source>
</evidence>
<dbReference type="EMBL" id="CP001918">
    <property type="protein sequence ID" value="ADF61549.1"/>
    <property type="molecule type" value="Genomic_DNA"/>
</dbReference>
<gene>
    <name evidence="9" type="ordered locus">ECL_01997</name>
</gene>
<dbReference type="GO" id="GO:0005524">
    <property type="term" value="F:ATP binding"/>
    <property type="evidence" value="ECO:0007669"/>
    <property type="project" value="UniProtKB-KW"/>
</dbReference>
<evidence type="ECO:0000313" key="10">
    <source>
        <dbReference type="Proteomes" id="UP000002363"/>
    </source>
</evidence>
<dbReference type="InterPro" id="IPR042213">
    <property type="entry name" value="NBD_C_sf"/>
</dbReference>
<dbReference type="KEGG" id="enc:ECL_01997"/>
<dbReference type="EnsemblBacteria" id="ADF61549">
    <property type="protein sequence ID" value="ADF61549"/>
    <property type="gene ID" value="ECL_01997"/>
</dbReference>
<keyword evidence="2" id="KW-0808">Transferase</keyword>
<feature type="domain" description="Four-carbon acid sugar kinase nucleotide binding" evidence="8">
    <location>
        <begin position="228"/>
        <end position="392"/>
    </location>
</feature>
<dbReference type="Proteomes" id="UP000002363">
    <property type="component" value="Chromosome"/>
</dbReference>
<dbReference type="AlphaFoldDB" id="A0A0H3CI57"/>
<dbReference type="HOGENOM" id="CLU_029424_0_1_6"/>
<accession>A0A0H3CI57</accession>
<keyword evidence="6" id="KW-0119">Carbohydrate metabolism</keyword>
<dbReference type="SUPFAM" id="SSF142764">
    <property type="entry name" value="YgbK-like"/>
    <property type="match status" value="1"/>
</dbReference>
<keyword evidence="4" id="KW-0418">Kinase</keyword>
<dbReference type="InterPro" id="IPR010737">
    <property type="entry name" value="4-carb_acid_sugar_kinase_N"/>
</dbReference>
<name>A0A0H3CI57_ENTCC</name>
<evidence type="ECO:0000313" key="9">
    <source>
        <dbReference type="EMBL" id="ADF61549.1"/>
    </source>
</evidence>
<evidence type="ECO:0008006" key="11">
    <source>
        <dbReference type="Google" id="ProtNLM"/>
    </source>
</evidence>
<evidence type="ECO:0000256" key="1">
    <source>
        <dbReference type="ARBA" id="ARBA00005715"/>
    </source>
</evidence>
<evidence type="ECO:0000256" key="4">
    <source>
        <dbReference type="ARBA" id="ARBA00022777"/>
    </source>
</evidence>